<evidence type="ECO:0000259" key="2">
    <source>
        <dbReference type="Pfam" id="PF12697"/>
    </source>
</evidence>
<dbReference type="InterPro" id="IPR000073">
    <property type="entry name" value="AB_hydrolase_1"/>
</dbReference>
<dbReference type="Proteomes" id="UP000254869">
    <property type="component" value="Unassembled WGS sequence"/>
</dbReference>
<gene>
    <name evidence="3" type="ORF">DFR76_10693</name>
</gene>
<dbReference type="InterPro" id="IPR029058">
    <property type="entry name" value="AB_hydrolase_fold"/>
</dbReference>
<dbReference type="Gene3D" id="3.40.50.1820">
    <property type="entry name" value="alpha/beta hydrolase"/>
    <property type="match status" value="1"/>
</dbReference>
<dbReference type="AlphaFoldDB" id="A0A370I7B3"/>
<reference evidence="3 4" key="1">
    <citation type="submission" date="2018-07" db="EMBL/GenBank/DDBJ databases">
        <title>Genomic Encyclopedia of Type Strains, Phase IV (KMG-IV): sequencing the most valuable type-strain genomes for metagenomic binning, comparative biology and taxonomic classification.</title>
        <authorList>
            <person name="Goeker M."/>
        </authorList>
    </citation>
    <scope>NUCLEOTIDE SEQUENCE [LARGE SCALE GENOMIC DNA]</scope>
    <source>
        <strain evidence="3 4">DSM 44290</strain>
    </source>
</reference>
<dbReference type="RefSeq" id="WP_068007268.1">
    <property type="nucleotide sequence ID" value="NZ_QQBC01000006.1"/>
</dbReference>
<feature type="region of interest" description="Disordered" evidence="1">
    <location>
        <begin position="1"/>
        <end position="37"/>
    </location>
</feature>
<proteinExistence type="predicted"/>
<keyword evidence="3" id="KW-0378">Hydrolase</keyword>
<accession>A0A370I7B3</accession>
<name>A0A370I7B3_9NOCA</name>
<dbReference type="STRING" id="1210086.GCA_001613105_07189"/>
<feature type="domain" description="AB hydrolase-1" evidence="2">
    <location>
        <begin position="33"/>
        <end position="135"/>
    </location>
</feature>
<protein>
    <submittedName>
        <fullName evidence="3">Alpha/beta hydrolase family protein</fullName>
    </submittedName>
</protein>
<evidence type="ECO:0000313" key="4">
    <source>
        <dbReference type="Proteomes" id="UP000254869"/>
    </source>
</evidence>
<dbReference type="GO" id="GO:0016787">
    <property type="term" value="F:hydrolase activity"/>
    <property type="evidence" value="ECO:0007669"/>
    <property type="project" value="UniProtKB-KW"/>
</dbReference>
<dbReference type="EMBL" id="QQBC01000006">
    <property type="protein sequence ID" value="RDI65224.1"/>
    <property type="molecule type" value="Genomic_DNA"/>
</dbReference>
<organism evidence="3 4">
    <name type="scientific">Nocardia pseudobrasiliensis</name>
    <dbReference type="NCBI Taxonomy" id="45979"/>
    <lineage>
        <taxon>Bacteria</taxon>
        <taxon>Bacillati</taxon>
        <taxon>Actinomycetota</taxon>
        <taxon>Actinomycetes</taxon>
        <taxon>Mycobacteriales</taxon>
        <taxon>Nocardiaceae</taxon>
        <taxon>Nocardia</taxon>
    </lineage>
</organism>
<dbReference type="PANTHER" id="PTHR43689:SF8">
    <property type="entry name" value="ALPHA_BETA-HYDROLASES SUPERFAMILY PROTEIN"/>
    <property type="match status" value="1"/>
</dbReference>
<keyword evidence="4" id="KW-1185">Reference proteome</keyword>
<comment type="caution">
    <text evidence="3">The sequence shown here is derived from an EMBL/GenBank/DDBJ whole genome shotgun (WGS) entry which is preliminary data.</text>
</comment>
<dbReference type="PANTHER" id="PTHR43689">
    <property type="entry name" value="HYDROLASE"/>
    <property type="match status" value="1"/>
</dbReference>
<dbReference type="Pfam" id="PF12697">
    <property type="entry name" value="Abhydrolase_6"/>
    <property type="match status" value="1"/>
</dbReference>
<evidence type="ECO:0000313" key="3">
    <source>
        <dbReference type="EMBL" id="RDI65224.1"/>
    </source>
</evidence>
<evidence type="ECO:0000256" key="1">
    <source>
        <dbReference type="SAM" id="MobiDB-lite"/>
    </source>
</evidence>
<dbReference type="SUPFAM" id="SSF53474">
    <property type="entry name" value="alpha/beta-Hydrolases"/>
    <property type="match status" value="1"/>
</dbReference>
<sequence>MEHQRRRPLGEGSRYSHEHAPQRRSRASSGLDSGAAYRPLREDDLRLYRRPWLGPDGQAAFYRQLAQMSDRYTDEIEDHYDSIDCPVTVLWGEQDRWIPLDRGRELARRIPGATLRPVPEAGHLLQEDAPEAVVATVLDVLAAA</sequence>